<evidence type="ECO:0000259" key="1">
    <source>
        <dbReference type="SMART" id="SM00481"/>
    </source>
</evidence>
<reference evidence="2" key="2">
    <citation type="submission" date="2017-07" db="EMBL/GenBank/DDBJ databases">
        <authorList>
            <person name="Sun Z.S."/>
            <person name="Albrecht U."/>
            <person name="Echele G."/>
            <person name="Lee C.C."/>
        </authorList>
    </citation>
    <scope>NUCLEOTIDE SEQUENCE</scope>
    <source>
        <strain evidence="2">CNCM I 4546</strain>
        <strain evidence="3">CNCM I 4573</strain>
    </source>
</reference>
<dbReference type="EMBL" id="NMTW01000053">
    <property type="protein sequence ID" value="PDX74198.1"/>
    <property type="molecule type" value="Genomic_DNA"/>
</dbReference>
<dbReference type="InterPro" id="IPR016195">
    <property type="entry name" value="Pol/histidinol_Pase-like"/>
</dbReference>
<dbReference type="InterPro" id="IPR004013">
    <property type="entry name" value="PHP_dom"/>
</dbReference>
<accession>A0A2A6ZWN8</accession>
<evidence type="ECO:0000313" key="5">
    <source>
        <dbReference type="Proteomes" id="UP000220157"/>
    </source>
</evidence>
<comment type="caution">
    <text evidence="2">The sequence shown here is derived from an EMBL/GenBank/DDBJ whole genome shotgun (WGS) entry which is preliminary data.</text>
</comment>
<dbReference type="GO" id="GO:0035312">
    <property type="term" value="F:5'-3' DNA exonuclease activity"/>
    <property type="evidence" value="ECO:0007669"/>
    <property type="project" value="TreeGrafter"/>
</dbReference>
<evidence type="ECO:0000313" key="4">
    <source>
        <dbReference type="Proteomes" id="UP000219901"/>
    </source>
</evidence>
<protein>
    <submittedName>
        <fullName evidence="2">Phosphatase</fullName>
    </submittedName>
</protein>
<dbReference type="CDD" id="cd07438">
    <property type="entry name" value="PHP_HisPPase_AMP"/>
    <property type="match status" value="1"/>
</dbReference>
<dbReference type="AlphaFoldDB" id="A0A2A6ZWN8"/>
<name>A0A2A6ZWN8_9FIRM</name>
<dbReference type="RefSeq" id="WP_097783818.1">
    <property type="nucleotide sequence ID" value="NZ_NMTV01000071.1"/>
</dbReference>
<evidence type="ECO:0000313" key="2">
    <source>
        <dbReference type="EMBL" id="PDX71202.1"/>
    </source>
</evidence>
<dbReference type="PANTHER" id="PTHR42924">
    <property type="entry name" value="EXONUCLEASE"/>
    <property type="match status" value="1"/>
</dbReference>
<dbReference type="Pfam" id="PF02811">
    <property type="entry name" value="PHP"/>
    <property type="match status" value="1"/>
</dbReference>
<dbReference type="InterPro" id="IPR003141">
    <property type="entry name" value="Pol/His_phosphatase_N"/>
</dbReference>
<sequence>MSCDLHIHSTCSDGAVPIEWLAPIAARTGLHAIALSDHDTLLSAQYAYAHTGQDGVELIPAVELTGYDFERQHRVHLLCYYPDIDCPALREHCAIMKERRNACALQSAKELEQLYPQFTTDLAWETTKASGVLFKSGLMQALELLGLTDGSIYGETYHKLFGWNPRGIVLHSPEYLPVRQVLATAKASGGAVAFAHPTVYKSMPLLRELAAEGAVDGIEVYHPSNSPEDSAECLALCKQYGLVATAGTDFHGRNHKHPHPIGTCTAPDEAAAQLRAIAEKRKRERT</sequence>
<dbReference type="Proteomes" id="UP000220157">
    <property type="component" value="Unassembled WGS sequence"/>
</dbReference>
<dbReference type="SUPFAM" id="SSF89550">
    <property type="entry name" value="PHP domain-like"/>
    <property type="match status" value="1"/>
</dbReference>
<dbReference type="GO" id="GO:0004534">
    <property type="term" value="F:5'-3' RNA exonuclease activity"/>
    <property type="evidence" value="ECO:0007669"/>
    <property type="project" value="TreeGrafter"/>
</dbReference>
<dbReference type="SMART" id="SM00481">
    <property type="entry name" value="POLIIIAc"/>
    <property type="match status" value="1"/>
</dbReference>
<reference evidence="4 5" key="1">
    <citation type="journal article" date="2017" name="Front. Microbiol.">
        <title>New Insights into the Diversity of the Genus Faecalibacterium.</title>
        <authorList>
            <person name="Benevides L."/>
            <person name="Burman S."/>
            <person name="Martin R."/>
            <person name="Robert V."/>
            <person name="Thomas M."/>
            <person name="Miquel S."/>
            <person name="Chain F."/>
            <person name="Sokol H."/>
            <person name="Bermudez-Humaran L.G."/>
            <person name="Morrison M."/>
            <person name="Langella P."/>
            <person name="Azevedo V.A."/>
            <person name="Chatel J.M."/>
            <person name="Soares S."/>
        </authorList>
    </citation>
    <scope>NUCLEOTIDE SEQUENCE [LARGE SCALE GENOMIC DNA]</scope>
    <source>
        <strain evidence="2 4">CNCM I 4546</strain>
        <strain evidence="3 5">CNCM I 4573</strain>
    </source>
</reference>
<proteinExistence type="predicted"/>
<evidence type="ECO:0000313" key="3">
    <source>
        <dbReference type="EMBL" id="PDX74198.1"/>
    </source>
</evidence>
<dbReference type="Proteomes" id="UP000219901">
    <property type="component" value="Unassembled WGS sequence"/>
</dbReference>
<organism evidence="2 4">
    <name type="scientific">Faecalibacterium prausnitzii</name>
    <dbReference type="NCBI Taxonomy" id="853"/>
    <lineage>
        <taxon>Bacteria</taxon>
        <taxon>Bacillati</taxon>
        <taxon>Bacillota</taxon>
        <taxon>Clostridia</taxon>
        <taxon>Eubacteriales</taxon>
        <taxon>Oscillospiraceae</taxon>
        <taxon>Faecalibacterium</taxon>
    </lineage>
</organism>
<dbReference type="Gene3D" id="1.10.150.650">
    <property type="match status" value="1"/>
</dbReference>
<dbReference type="PANTHER" id="PTHR42924:SF3">
    <property type="entry name" value="POLYMERASE_HISTIDINOL PHOSPHATASE N-TERMINAL DOMAIN-CONTAINING PROTEIN"/>
    <property type="match status" value="1"/>
</dbReference>
<dbReference type="Gene3D" id="3.20.20.140">
    <property type="entry name" value="Metal-dependent hydrolases"/>
    <property type="match status" value="1"/>
</dbReference>
<gene>
    <name evidence="2" type="ORF">CGS55_13510</name>
    <name evidence="3" type="ORF">CGS56_14245</name>
</gene>
<dbReference type="InterPro" id="IPR052018">
    <property type="entry name" value="PHP_domain"/>
</dbReference>
<dbReference type="EMBL" id="NMTV01000071">
    <property type="protein sequence ID" value="PDX71202.1"/>
    <property type="molecule type" value="Genomic_DNA"/>
</dbReference>
<feature type="domain" description="Polymerase/histidinol phosphatase N-terminal" evidence="1">
    <location>
        <begin position="3"/>
        <end position="68"/>
    </location>
</feature>